<comment type="caution">
    <text evidence="1">The sequence shown here is derived from an EMBL/GenBank/DDBJ whole genome shotgun (WGS) entry which is preliminary data.</text>
</comment>
<accession>A0A368N2T7</accession>
<name>A0A368N2T7_9FLAO</name>
<dbReference type="Proteomes" id="UP000252172">
    <property type="component" value="Unassembled WGS sequence"/>
</dbReference>
<proteinExistence type="predicted"/>
<evidence type="ECO:0000313" key="2">
    <source>
        <dbReference type="Proteomes" id="UP000252172"/>
    </source>
</evidence>
<protein>
    <submittedName>
        <fullName evidence="1">Uncharacterized protein</fullName>
    </submittedName>
</protein>
<reference evidence="1 2" key="1">
    <citation type="submission" date="2018-07" db="EMBL/GenBank/DDBJ databases">
        <title>Chryseobacterium lacus sp. nov., isolated from lake water.</title>
        <authorList>
            <person name="Li C.-M."/>
        </authorList>
    </citation>
    <scope>NUCLEOTIDE SEQUENCE [LARGE SCALE GENOMIC DNA]</scope>
    <source>
        <strain evidence="1 2">YLOS41</strain>
    </source>
</reference>
<sequence>TGSTFQPYTLQANFSTGLTASSFFKWMKNGNVVAQGTNMTSFTITGPNPFGTYWVEVIDVNGCLVKSNAVSVIQDCGSTGGCTVTPSPNLSVTASLGSCNTINAQVTFTTAPSNIVWKLNGNVVPGTGATNSMTTTLAGVNVVQVEATYGSCVLIRTAQVIKPYQPKLKYVIGCGGVNPSAYTLTAHNISSLFGVSANAVTYSYQLTGGGQPPQNGSGQSATFSGLTPGQTYQLTLTLTSPGLLPCSITENITMPAMPDMNFTLSPDPTGGTVCSESVITVNIPGYDPANSYYIGFSGTGVYATSGSHPITINSIYPSLFSLTVTTPLKCKFTSKTNLVAVQKAKYEGLLNPINGYSVDESSSVKPLITFRNLIPGTPSPSSYIWMNDDQPVPGAPNTQSFTPTQSGNYWPILLNANGCRDIGMAKKIIPIIIKRESLQ</sequence>
<dbReference type="EMBL" id="QPIE01000002">
    <property type="protein sequence ID" value="RCU43841.1"/>
    <property type="molecule type" value="Genomic_DNA"/>
</dbReference>
<keyword evidence="2" id="KW-1185">Reference proteome</keyword>
<organism evidence="1 2">
    <name type="scientific">Chryseobacterium lacus</name>
    <dbReference type="NCBI Taxonomy" id="2058346"/>
    <lineage>
        <taxon>Bacteria</taxon>
        <taxon>Pseudomonadati</taxon>
        <taxon>Bacteroidota</taxon>
        <taxon>Flavobacteriia</taxon>
        <taxon>Flavobacteriales</taxon>
        <taxon>Weeksellaceae</taxon>
        <taxon>Chryseobacterium group</taxon>
        <taxon>Chryseobacterium</taxon>
    </lineage>
</organism>
<dbReference type="AlphaFoldDB" id="A0A368N2T7"/>
<feature type="non-terminal residue" evidence="1">
    <location>
        <position position="1"/>
    </location>
</feature>
<gene>
    <name evidence="1" type="ORF">DQ356_02080</name>
</gene>
<evidence type="ECO:0000313" key="1">
    <source>
        <dbReference type="EMBL" id="RCU43841.1"/>
    </source>
</evidence>